<dbReference type="Pfam" id="PF02690">
    <property type="entry name" value="Na_Pi_cotrans"/>
    <property type="match status" value="2"/>
</dbReference>
<feature type="transmembrane region" description="Helical" evidence="6">
    <location>
        <begin position="308"/>
        <end position="329"/>
    </location>
</feature>
<name>A0A368NJQ3_9GAMM</name>
<evidence type="ECO:0000256" key="2">
    <source>
        <dbReference type="ARBA" id="ARBA00022475"/>
    </source>
</evidence>
<dbReference type="NCBIfam" id="NF037997">
    <property type="entry name" value="Na_Pi_symport"/>
    <property type="match status" value="1"/>
</dbReference>
<feature type="transmembrane region" description="Helical" evidence="6">
    <location>
        <begin position="99"/>
        <end position="122"/>
    </location>
</feature>
<dbReference type="RefSeq" id="WP_114338586.1">
    <property type="nucleotide sequence ID" value="NZ_QPID01000006.1"/>
</dbReference>
<proteinExistence type="predicted"/>
<feature type="transmembrane region" description="Helical" evidence="6">
    <location>
        <begin position="27"/>
        <end position="48"/>
    </location>
</feature>
<comment type="subcellular location">
    <subcellularLocation>
        <location evidence="1">Cell membrane</location>
        <topology evidence="1">Multi-pass membrane protein</topology>
    </subcellularLocation>
</comment>
<evidence type="ECO:0000256" key="3">
    <source>
        <dbReference type="ARBA" id="ARBA00022692"/>
    </source>
</evidence>
<evidence type="ECO:0000256" key="5">
    <source>
        <dbReference type="ARBA" id="ARBA00023136"/>
    </source>
</evidence>
<feature type="transmembrane region" description="Helical" evidence="6">
    <location>
        <begin position="231"/>
        <end position="255"/>
    </location>
</feature>
<feature type="transmembrane region" description="Helical" evidence="6">
    <location>
        <begin position="192"/>
        <end position="225"/>
    </location>
</feature>
<dbReference type="EMBL" id="QPID01000006">
    <property type="protein sequence ID" value="RCU49591.1"/>
    <property type="molecule type" value="Genomic_DNA"/>
</dbReference>
<feature type="transmembrane region" description="Helical" evidence="6">
    <location>
        <begin position="154"/>
        <end position="171"/>
    </location>
</feature>
<evidence type="ECO:0000256" key="4">
    <source>
        <dbReference type="ARBA" id="ARBA00022989"/>
    </source>
</evidence>
<dbReference type="OrthoDB" id="9763003at2"/>
<dbReference type="AlphaFoldDB" id="A0A368NJQ3"/>
<sequence>MIKKLILPLILVLLSYGFWAMPQLKEILAGVAIFLFGMLALEDGFKSFTGGVLERLLKRTTNKLWKSLSFGVLTTTLMQSSSLVTIITISFLSAGLLPLMQGVGIIFGANLGTTTGAWLVAAFGLKVKISAYAMPLLVFGVILVFQKLKTLKGVGYLLAGIGFLFLGIHYMKEGFETFQSSIVLSDYMADGIAGLLIFTLLGMAATVVMQSSHATLVLIITALAAGQITYYNALALAIGANVGTTITAIIGALGANIEGKRLAAAHLVFNLVTGITALVLIVPLANLVDGIAETVGIGEQNYTLKLALFHTLFNALGIALMLPFIKALCRGLEHYLRTDERRESVSLPLSRPDRRREQVKPLYLKKAVLNNPDTALKSMIMETHHLFDNVYGVIARGLMLDRSVVESDKDLNSQLESPISKDAFCDIDELYQRYIQPVYSELFTFAATAQPEMNSAQSKELFAIKATARDLVNAVKDIKHLQKNLRQYLVSDNVHIRQQYGEIRSQIAFLLRRLYFIRHDSLAQEDNDAELVISQLRMTLEKNDVISNDALDELIRHRELTPRMTSSLMNDSHYCRSISKNLIDTVEVLMTAGSGGEGVLSRELALAPDEVEALLASEQSETEAGDNG</sequence>
<keyword evidence="3 6" id="KW-0812">Transmembrane</keyword>
<evidence type="ECO:0000256" key="1">
    <source>
        <dbReference type="ARBA" id="ARBA00004651"/>
    </source>
</evidence>
<accession>A0A368NJQ3</accession>
<dbReference type="PANTHER" id="PTHR10010">
    <property type="entry name" value="SOLUTE CARRIER FAMILY 34 SODIUM PHOSPHATE , MEMBER 2-RELATED"/>
    <property type="match status" value="1"/>
</dbReference>
<dbReference type="Proteomes" id="UP000252558">
    <property type="component" value="Unassembled WGS sequence"/>
</dbReference>
<protein>
    <submittedName>
        <fullName evidence="7">Na/Pi cotransporter family protein</fullName>
    </submittedName>
</protein>
<keyword evidence="4 6" id="KW-1133">Transmembrane helix</keyword>
<evidence type="ECO:0000256" key="6">
    <source>
        <dbReference type="SAM" id="Phobius"/>
    </source>
</evidence>
<feature type="transmembrane region" description="Helical" evidence="6">
    <location>
        <begin position="68"/>
        <end position="93"/>
    </location>
</feature>
<dbReference type="InterPro" id="IPR003841">
    <property type="entry name" value="Na/Pi_transpt"/>
</dbReference>
<dbReference type="GO" id="GO:0044341">
    <property type="term" value="P:sodium-dependent phosphate transport"/>
    <property type="evidence" value="ECO:0007669"/>
    <property type="project" value="InterPro"/>
</dbReference>
<feature type="transmembrane region" description="Helical" evidence="6">
    <location>
        <begin position="267"/>
        <end position="288"/>
    </location>
</feature>
<reference evidence="7 8" key="1">
    <citation type="submission" date="2018-07" db="EMBL/GenBank/DDBJ databases">
        <title>Corallincola holothuriorum sp. nov., a new facultative anaerobe isolated from sea cucumber Apostichopus japonicus.</title>
        <authorList>
            <person name="Xia H."/>
        </authorList>
    </citation>
    <scope>NUCLEOTIDE SEQUENCE [LARGE SCALE GENOMIC DNA]</scope>
    <source>
        <strain evidence="7 8">C4</strain>
    </source>
</reference>
<evidence type="ECO:0000313" key="7">
    <source>
        <dbReference type="EMBL" id="RCU49591.1"/>
    </source>
</evidence>
<dbReference type="GO" id="GO:0005886">
    <property type="term" value="C:plasma membrane"/>
    <property type="evidence" value="ECO:0007669"/>
    <property type="project" value="UniProtKB-SubCell"/>
</dbReference>
<gene>
    <name evidence="7" type="ORF">DU002_11790</name>
</gene>
<keyword evidence="2" id="KW-1003">Cell membrane</keyword>
<keyword evidence="5 6" id="KW-0472">Membrane</keyword>
<dbReference type="PANTHER" id="PTHR10010:SF46">
    <property type="entry name" value="SODIUM-DEPENDENT PHOSPHATE TRANSPORT PROTEIN 2B"/>
    <property type="match status" value="1"/>
</dbReference>
<keyword evidence="8" id="KW-1185">Reference proteome</keyword>
<comment type="caution">
    <text evidence="7">The sequence shown here is derived from an EMBL/GenBank/DDBJ whole genome shotgun (WGS) entry which is preliminary data.</text>
</comment>
<organism evidence="7 8">
    <name type="scientific">Corallincola holothuriorum</name>
    <dbReference type="NCBI Taxonomy" id="2282215"/>
    <lineage>
        <taxon>Bacteria</taxon>
        <taxon>Pseudomonadati</taxon>
        <taxon>Pseudomonadota</taxon>
        <taxon>Gammaproteobacteria</taxon>
        <taxon>Alteromonadales</taxon>
        <taxon>Psychromonadaceae</taxon>
        <taxon>Corallincola</taxon>
    </lineage>
</organism>
<evidence type="ECO:0000313" key="8">
    <source>
        <dbReference type="Proteomes" id="UP000252558"/>
    </source>
</evidence>
<dbReference type="GO" id="GO:0005436">
    <property type="term" value="F:sodium:phosphate symporter activity"/>
    <property type="evidence" value="ECO:0007669"/>
    <property type="project" value="InterPro"/>
</dbReference>